<evidence type="ECO:0000313" key="9">
    <source>
        <dbReference type="EMBL" id="KXA18539.1"/>
    </source>
</evidence>
<dbReference type="Gene3D" id="2.40.50.140">
    <property type="entry name" value="Nucleic acid-binding proteins"/>
    <property type="match status" value="1"/>
</dbReference>
<keyword evidence="9" id="KW-0067">ATP-binding</keyword>
<organism evidence="9 10">
    <name type="scientific">Gardnerella vaginalis</name>
    <dbReference type="NCBI Taxonomy" id="2702"/>
    <lineage>
        <taxon>Bacteria</taxon>
        <taxon>Bacillati</taxon>
        <taxon>Actinomycetota</taxon>
        <taxon>Actinomycetes</taxon>
        <taxon>Bifidobacteriales</taxon>
        <taxon>Bifidobacteriaceae</taxon>
        <taxon>Gardnerella</taxon>
    </lineage>
</organism>
<dbReference type="InterPro" id="IPR011114">
    <property type="entry name" value="RuvA_C"/>
</dbReference>
<dbReference type="InterPro" id="IPR013849">
    <property type="entry name" value="DNA_helicase_Holl-junc_RuvA_I"/>
</dbReference>
<dbReference type="Proteomes" id="UP000070558">
    <property type="component" value="Unassembled WGS sequence"/>
</dbReference>
<keyword evidence="4 6" id="KW-0233">DNA recombination</keyword>
<dbReference type="GO" id="GO:0006281">
    <property type="term" value="P:DNA repair"/>
    <property type="evidence" value="ECO:0007669"/>
    <property type="project" value="UniProtKB-UniRule"/>
</dbReference>
<dbReference type="InterPro" id="IPR036267">
    <property type="entry name" value="RuvA_C_sf"/>
</dbReference>
<proteinExistence type="inferred from homology"/>
<comment type="caution">
    <text evidence="6">Lacks conserved residue(s) required for the propagation of feature annotation.</text>
</comment>
<dbReference type="SUPFAM" id="SSF50249">
    <property type="entry name" value="Nucleic acid-binding proteins"/>
    <property type="match status" value="1"/>
</dbReference>
<feature type="domain" description="Holliday junction DNA helicase RuvA C-terminal" evidence="8">
    <location>
        <begin position="161"/>
        <end position="208"/>
    </location>
</feature>
<dbReference type="Pfam" id="PF01330">
    <property type="entry name" value="RuvA_N"/>
    <property type="match status" value="1"/>
</dbReference>
<evidence type="ECO:0000256" key="5">
    <source>
        <dbReference type="ARBA" id="ARBA00023204"/>
    </source>
</evidence>
<dbReference type="GO" id="GO:0009379">
    <property type="term" value="C:Holliday junction helicase complex"/>
    <property type="evidence" value="ECO:0007669"/>
    <property type="project" value="InterPro"/>
</dbReference>
<dbReference type="OrthoDB" id="5293449at2"/>
<dbReference type="Pfam" id="PF07499">
    <property type="entry name" value="RuvA_C"/>
    <property type="match status" value="1"/>
</dbReference>
<dbReference type="Gene3D" id="1.10.150.20">
    <property type="entry name" value="5' to 3' exonuclease, C-terminal subdomain"/>
    <property type="match status" value="1"/>
</dbReference>
<dbReference type="GO" id="GO:0048476">
    <property type="term" value="C:Holliday junction resolvase complex"/>
    <property type="evidence" value="ECO:0007669"/>
    <property type="project" value="UniProtKB-UniRule"/>
</dbReference>
<gene>
    <name evidence="6" type="primary">ruvA</name>
    <name evidence="9" type="ORF">HMPREF3216_00470</name>
</gene>
<evidence type="ECO:0000259" key="8">
    <source>
        <dbReference type="Pfam" id="PF07499"/>
    </source>
</evidence>
<comment type="caution">
    <text evidence="9">The sequence shown here is derived from an EMBL/GenBank/DDBJ whole genome shotgun (WGS) entry which is preliminary data.</text>
</comment>
<feature type="region of interest" description="Domain III" evidence="6">
    <location>
        <begin position="153"/>
        <end position="212"/>
    </location>
</feature>
<evidence type="ECO:0000256" key="6">
    <source>
        <dbReference type="HAMAP-Rule" id="MF_00031"/>
    </source>
</evidence>
<dbReference type="HAMAP" id="MF_00031">
    <property type="entry name" value="DNA_HJ_migration_RuvA"/>
    <property type="match status" value="1"/>
</dbReference>
<keyword evidence="9" id="KW-0378">Hydrolase</keyword>
<evidence type="ECO:0000259" key="7">
    <source>
        <dbReference type="Pfam" id="PF01330"/>
    </source>
</evidence>
<dbReference type="InterPro" id="IPR010994">
    <property type="entry name" value="RuvA_2-like"/>
</dbReference>
<evidence type="ECO:0000313" key="10">
    <source>
        <dbReference type="Proteomes" id="UP000070558"/>
    </source>
</evidence>
<comment type="subunit">
    <text evidence="6">Homotetramer. Forms an RuvA(8)-RuvB(12)-Holliday junction (HJ) complex. HJ DNA is sandwiched between 2 RuvA tetramers; dsDNA enters through RuvA and exits via RuvB. An RuvB hexamer assembles on each DNA strand where it exits the tetramer. Each RuvB hexamer is contacted by two RuvA subunits (via domain III) on 2 adjacent RuvB subunits; this complex drives branch migration. In the full resolvosome a probable DNA-RuvA(4)-RuvB(12)-RuvC(2) complex forms which resolves the HJ.</text>
</comment>
<dbReference type="Pfam" id="PF14520">
    <property type="entry name" value="HHH_5"/>
    <property type="match status" value="1"/>
</dbReference>
<dbReference type="CDD" id="cd14332">
    <property type="entry name" value="UBA_RuvA_C"/>
    <property type="match status" value="1"/>
</dbReference>
<keyword evidence="5 6" id="KW-0234">DNA repair</keyword>
<dbReference type="NCBIfam" id="TIGR00084">
    <property type="entry name" value="ruvA"/>
    <property type="match status" value="1"/>
</dbReference>
<sequence>MIGMLSGVVESIDSRCALICVCGVGYEVYMPSSDLSSLREGQEVKVYTSLQVSQDAITLYGFTSIASKRIFLQIQQKVSGVGPKVALSLLSTLSVDRLMQAIADSDVSALSSAPGLGKKGAQKIILELKGSIDMSLLSKDSVDKNTNKNISDFGDSSMRKVVVGLMSLGWKQFDAQKAVENVCAQEDISLPISDADMPKVLRMALSSLDRGR</sequence>
<dbReference type="PATRIC" id="fig|2702.99.peg.465"/>
<evidence type="ECO:0000256" key="4">
    <source>
        <dbReference type="ARBA" id="ARBA00023172"/>
    </source>
</evidence>
<dbReference type="SUPFAM" id="SSF47781">
    <property type="entry name" value="RuvA domain 2-like"/>
    <property type="match status" value="1"/>
</dbReference>
<feature type="domain" description="DNA helicase Holliday junction RuvA type" evidence="7">
    <location>
        <begin position="1"/>
        <end position="61"/>
    </location>
</feature>
<dbReference type="RefSeq" id="WP_060786725.1">
    <property type="nucleotide sequence ID" value="NZ_KQ956813.1"/>
</dbReference>
<keyword evidence="1 6" id="KW-0963">Cytoplasm</keyword>
<dbReference type="InterPro" id="IPR012340">
    <property type="entry name" value="NA-bd_OB-fold"/>
</dbReference>
<dbReference type="GO" id="GO:0000400">
    <property type="term" value="F:four-way junction DNA binding"/>
    <property type="evidence" value="ECO:0007669"/>
    <property type="project" value="UniProtKB-UniRule"/>
</dbReference>
<keyword evidence="9" id="KW-0547">Nucleotide-binding</keyword>
<protein>
    <recommendedName>
        <fullName evidence="6">Holliday junction branch migration complex subunit RuvA</fullName>
    </recommendedName>
</protein>
<evidence type="ECO:0000256" key="3">
    <source>
        <dbReference type="ARBA" id="ARBA00023125"/>
    </source>
</evidence>
<evidence type="ECO:0000256" key="1">
    <source>
        <dbReference type="ARBA" id="ARBA00022490"/>
    </source>
</evidence>
<dbReference type="EMBL" id="LRQA01000029">
    <property type="protein sequence ID" value="KXA18539.1"/>
    <property type="molecule type" value="Genomic_DNA"/>
</dbReference>
<keyword evidence="9" id="KW-0347">Helicase</keyword>
<dbReference type="GO" id="GO:0005737">
    <property type="term" value="C:cytoplasm"/>
    <property type="evidence" value="ECO:0007669"/>
    <property type="project" value="UniProtKB-SubCell"/>
</dbReference>
<dbReference type="SUPFAM" id="SSF46929">
    <property type="entry name" value="DNA helicase RuvA subunit, C-terminal domain"/>
    <property type="match status" value="1"/>
</dbReference>
<dbReference type="GO" id="GO:0006310">
    <property type="term" value="P:DNA recombination"/>
    <property type="evidence" value="ECO:0007669"/>
    <property type="project" value="UniProtKB-UniRule"/>
</dbReference>
<keyword evidence="3 6" id="KW-0238">DNA-binding</keyword>
<dbReference type="Gene3D" id="1.10.8.10">
    <property type="entry name" value="DNA helicase RuvA subunit, C-terminal domain"/>
    <property type="match status" value="1"/>
</dbReference>
<dbReference type="GO" id="GO:0009378">
    <property type="term" value="F:four-way junction helicase activity"/>
    <property type="evidence" value="ECO:0007669"/>
    <property type="project" value="InterPro"/>
</dbReference>
<comment type="function">
    <text evidence="6">The RuvA-RuvB-RuvC complex processes Holliday junction (HJ) DNA during genetic recombination and DNA repair, while the RuvA-RuvB complex plays an important role in the rescue of blocked DNA replication forks via replication fork reversal (RFR). RuvA specifically binds to HJ cruciform DNA, conferring on it an open structure. The RuvB hexamer acts as an ATP-dependent pump, pulling dsDNA into and through the RuvAB complex. HJ branch migration allows RuvC to scan DNA until it finds its consensus sequence, where it cleaves and resolves the cruciform DNA.</text>
</comment>
<dbReference type="InterPro" id="IPR000085">
    <property type="entry name" value="RuvA"/>
</dbReference>
<reference evidence="9 10" key="1">
    <citation type="submission" date="2016-01" db="EMBL/GenBank/DDBJ databases">
        <authorList>
            <person name="Oliw E.H."/>
        </authorList>
    </citation>
    <scope>NUCLEOTIDE SEQUENCE [LARGE SCALE GENOMIC DNA]</scope>
    <source>
        <strain evidence="9 10">GED7760B</strain>
    </source>
</reference>
<dbReference type="AlphaFoldDB" id="A0A133NQH7"/>
<evidence type="ECO:0000256" key="2">
    <source>
        <dbReference type="ARBA" id="ARBA00022763"/>
    </source>
</evidence>
<comment type="similarity">
    <text evidence="6">Belongs to the RuvA family.</text>
</comment>
<comment type="domain">
    <text evidence="6">Has three domains with a flexible linker between the domains II and III and assumes an 'L' shape. Domain III is highly mobile and contacts RuvB.</text>
</comment>
<dbReference type="GO" id="GO:0005524">
    <property type="term" value="F:ATP binding"/>
    <property type="evidence" value="ECO:0007669"/>
    <property type="project" value="InterPro"/>
</dbReference>
<comment type="subcellular location">
    <subcellularLocation>
        <location evidence="6">Cytoplasm</location>
    </subcellularLocation>
</comment>
<name>A0A133NQH7_GARVA</name>
<keyword evidence="2 6" id="KW-0227">DNA damage</keyword>
<accession>A0A133NQH7</accession>